<gene>
    <name evidence="2" type="ORF">ACFQ3C_17840</name>
</gene>
<evidence type="ECO:0000313" key="2">
    <source>
        <dbReference type="EMBL" id="MFD1196534.1"/>
    </source>
</evidence>
<evidence type="ECO:0000313" key="3">
    <source>
        <dbReference type="Proteomes" id="UP001597151"/>
    </source>
</evidence>
<protein>
    <submittedName>
        <fullName evidence="2">DUF4169 family protein</fullName>
    </submittedName>
</protein>
<keyword evidence="3" id="KW-1185">Reference proteome</keyword>
<feature type="region of interest" description="Disordered" evidence="1">
    <location>
        <begin position="1"/>
        <end position="58"/>
    </location>
</feature>
<feature type="compositionally biased region" description="Basic and acidic residues" evidence="1">
    <location>
        <begin position="33"/>
        <end position="58"/>
    </location>
</feature>
<dbReference type="RefSeq" id="WP_380794745.1">
    <property type="nucleotide sequence ID" value="NZ_JBHTKR010000008.1"/>
</dbReference>
<comment type="caution">
    <text evidence="2">The sequence shown here is derived from an EMBL/GenBank/DDBJ whole genome shotgun (WGS) entry which is preliminary data.</text>
</comment>
<reference evidence="3" key="1">
    <citation type="journal article" date="2019" name="Int. J. Syst. Evol. Microbiol.">
        <title>The Global Catalogue of Microorganisms (GCM) 10K type strain sequencing project: providing services to taxonomists for standard genome sequencing and annotation.</title>
        <authorList>
            <consortium name="The Broad Institute Genomics Platform"/>
            <consortium name="The Broad Institute Genome Sequencing Center for Infectious Disease"/>
            <person name="Wu L."/>
            <person name="Ma J."/>
        </authorList>
    </citation>
    <scope>NUCLEOTIDE SEQUENCE [LARGE SCALE GENOMIC DNA]</scope>
    <source>
        <strain evidence="3">CCUG 55328</strain>
    </source>
</reference>
<dbReference type="Pfam" id="PF13770">
    <property type="entry name" value="DUF4169"/>
    <property type="match status" value="1"/>
</dbReference>
<name>A0ABW3TH77_9RHOB</name>
<evidence type="ECO:0000256" key="1">
    <source>
        <dbReference type="SAM" id="MobiDB-lite"/>
    </source>
</evidence>
<dbReference type="Proteomes" id="UP001597151">
    <property type="component" value="Unassembled WGS sequence"/>
</dbReference>
<organism evidence="2 3">
    <name type="scientific">Seohaeicola saemankumensis</name>
    <dbReference type="NCBI Taxonomy" id="481181"/>
    <lineage>
        <taxon>Bacteria</taxon>
        <taxon>Pseudomonadati</taxon>
        <taxon>Pseudomonadota</taxon>
        <taxon>Alphaproteobacteria</taxon>
        <taxon>Rhodobacterales</taxon>
        <taxon>Roseobacteraceae</taxon>
        <taxon>Seohaeicola</taxon>
    </lineage>
</organism>
<dbReference type="InterPro" id="IPR025227">
    <property type="entry name" value="DUF4169"/>
</dbReference>
<accession>A0ABW3TH77</accession>
<sequence length="58" mass="6587">MSTPVNLNRVRKEKARAEAKARAQENAAKFGRTKAEKELEKARADQSRKALDAHRKEP</sequence>
<dbReference type="EMBL" id="JBHTKR010000008">
    <property type="protein sequence ID" value="MFD1196534.1"/>
    <property type="molecule type" value="Genomic_DNA"/>
</dbReference>
<proteinExistence type="predicted"/>